<feature type="domain" description="Reverse transcriptase" evidence="1">
    <location>
        <begin position="1"/>
        <end position="126"/>
    </location>
</feature>
<gene>
    <name evidence="2" type="ORF">NP493_1363g00015</name>
</gene>
<evidence type="ECO:0000259" key="1">
    <source>
        <dbReference type="PROSITE" id="PS50878"/>
    </source>
</evidence>
<dbReference type="PROSITE" id="PS50878">
    <property type="entry name" value="RT_POL"/>
    <property type="match status" value="1"/>
</dbReference>
<dbReference type="EMBL" id="JAODUO010001363">
    <property type="protein sequence ID" value="KAK2165472.1"/>
    <property type="molecule type" value="Genomic_DNA"/>
</dbReference>
<organism evidence="2 3">
    <name type="scientific">Ridgeia piscesae</name>
    <name type="common">Tubeworm</name>
    <dbReference type="NCBI Taxonomy" id="27915"/>
    <lineage>
        <taxon>Eukaryota</taxon>
        <taxon>Metazoa</taxon>
        <taxon>Spiralia</taxon>
        <taxon>Lophotrochozoa</taxon>
        <taxon>Annelida</taxon>
        <taxon>Polychaeta</taxon>
        <taxon>Sedentaria</taxon>
        <taxon>Canalipalpata</taxon>
        <taxon>Sabellida</taxon>
        <taxon>Siboglinidae</taxon>
        <taxon>Ridgeia</taxon>
    </lineage>
</organism>
<evidence type="ECO:0000313" key="2">
    <source>
        <dbReference type="EMBL" id="KAK2165472.1"/>
    </source>
</evidence>
<dbReference type="Proteomes" id="UP001209878">
    <property type="component" value="Unassembled WGS sequence"/>
</dbReference>
<dbReference type="AlphaFoldDB" id="A0AAD9NCP9"/>
<accession>A0AAD9NCP9</accession>
<protein>
    <recommendedName>
        <fullName evidence="1">Reverse transcriptase domain-containing protein</fullName>
    </recommendedName>
</protein>
<dbReference type="PANTHER" id="PTHR33332">
    <property type="entry name" value="REVERSE TRANSCRIPTASE DOMAIN-CONTAINING PROTEIN"/>
    <property type="match status" value="1"/>
</dbReference>
<evidence type="ECO:0000313" key="3">
    <source>
        <dbReference type="Proteomes" id="UP001209878"/>
    </source>
</evidence>
<proteinExistence type="predicted"/>
<keyword evidence="3" id="KW-1185">Reference proteome</keyword>
<reference evidence="2" key="1">
    <citation type="journal article" date="2023" name="Mol. Biol. Evol.">
        <title>Third-Generation Sequencing Reveals the Adaptive Role of the Epigenome in Three Deep-Sea Polychaetes.</title>
        <authorList>
            <person name="Perez M."/>
            <person name="Aroh O."/>
            <person name="Sun Y."/>
            <person name="Lan Y."/>
            <person name="Juniper S.K."/>
            <person name="Young C.R."/>
            <person name="Angers B."/>
            <person name="Qian P.Y."/>
        </authorList>
    </citation>
    <scope>NUCLEOTIDE SEQUENCE</scope>
    <source>
        <strain evidence="2">R07B-5</strain>
    </source>
</reference>
<comment type="caution">
    <text evidence="2">The sequence shown here is derived from an EMBL/GenBank/DDBJ whole genome shotgun (WGS) entry which is preliminary data.</text>
</comment>
<dbReference type="InterPro" id="IPR000477">
    <property type="entry name" value="RT_dom"/>
</dbReference>
<dbReference type="Pfam" id="PF00078">
    <property type="entry name" value="RVT_1"/>
    <property type="match status" value="1"/>
</dbReference>
<sequence>MCLWILDLILNRPQVVKIGDNLSSPVTLSTGTPQGCVLSPMLYFLFTHDCLSCQVRTKILKFADGTTMIALITISDESEYRGQVNKLISWCNNNNLEHNVNKTKKIIVDFRRMKYSPPSPLVVDGR</sequence>
<name>A0AAD9NCP9_RIDPI</name>